<protein>
    <submittedName>
        <fullName evidence="1">Uncharacterized protein</fullName>
    </submittedName>
</protein>
<sequence length="80" mass="9313">MRQSGLSLLLCFCKNFTELCGIRKSSGFDTIAIHVPLRFRRHRWRSFYSDELNVFQPKMSQCVIEVIDFNNGIHCDGIIC</sequence>
<reference evidence="1" key="1">
    <citation type="journal article" date="2021" name="Proc. Natl. Acad. Sci. U.S.A.">
        <title>A Catalog of Tens of Thousands of Viruses from Human Metagenomes Reveals Hidden Associations with Chronic Diseases.</title>
        <authorList>
            <person name="Tisza M.J."/>
            <person name="Buck C.B."/>
        </authorList>
    </citation>
    <scope>NUCLEOTIDE SEQUENCE</scope>
    <source>
        <strain evidence="1">Ctiil21</strain>
    </source>
</reference>
<accession>A0A8S5P6I5</accession>
<dbReference type="EMBL" id="BK015343">
    <property type="protein sequence ID" value="DAE02229.1"/>
    <property type="molecule type" value="Genomic_DNA"/>
</dbReference>
<organism evidence="1">
    <name type="scientific">Myoviridae sp. ctiil21</name>
    <dbReference type="NCBI Taxonomy" id="2825153"/>
    <lineage>
        <taxon>Viruses</taxon>
        <taxon>Duplodnaviria</taxon>
        <taxon>Heunggongvirae</taxon>
        <taxon>Uroviricota</taxon>
        <taxon>Caudoviricetes</taxon>
    </lineage>
</organism>
<evidence type="ECO:0000313" key="1">
    <source>
        <dbReference type="EMBL" id="DAE02229.1"/>
    </source>
</evidence>
<name>A0A8S5P6I5_9CAUD</name>
<proteinExistence type="predicted"/>